<accession>A0A1I0ACW9</accession>
<dbReference type="OrthoDB" id="632318at2"/>
<gene>
    <name evidence="2" type="ORF">SAMN04487998_0657</name>
</gene>
<evidence type="ECO:0000256" key="1">
    <source>
        <dbReference type="SAM" id="SignalP"/>
    </source>
</evidence>
<dbReference type="Pfam" id="PF19867">
    <property type="entry name" value="DUF6340"/>
    <property type="match status" value="1"/>
</dbReference>
<dbReference type="AlphaFoldDB" id="A0A1I0ACW9"/>
<feature type="chain" id="PRO_5011761073" description="Tetratricopeptide repeat-containing protein" evidence="1">
    <location>
        <begin position="29"/>
        <end position="354"/>
    </location>
</feature>
<name>A0A1I0ACW9_9BACT</name>
<sequence>MKTPLLRFASVGLLALGLLASCTTTVHMQSLAPAAVTMPRSMARIATASRVLPESGRDKFFDVLEGIFTGEGLMVDRAGTEACALSVGEALMRNSPRFRVTPANLQLLGKTREFFLPPMAPGYVRQVCAETQVDGLVVLEAFDSDMQVTQRQEERIIKEKDKPDRKVQVTVAVMEMRLVTGFRTYGPEGTVVDEAKQEDRMHWTTEGANYQEALRQLPPPADCIRQLATRIGDQYARRIAPSYVNLAREVYTSSRKDVYMEQAKQMVAATDWTAAAAVWQQAAQSPDSKVAGRANYNLAVYEELNNRLPEAIAYARKAAYTHQLRAATTYLRELQQRQQAELVVSEQLPGASAD</sequence>
<protein>
    <recommendedName>
        <fullName evidence="4">Tetratricopeptide repeat-containing protein</fullName>
    </recommendedName>
</protein>
<reference evidence="3" key="1">
    <citation type="submission" date="2016-10" db="EMBL/GenBank/DDBJ databases">
        <authorList>
            <person name="Varghese N."/>
            <person name="Submissions S."/>
        </authorList>
    </citation>
    <scope>NUCLEOTIDE SEQUENCE [LARGE SCALE GENOMIC DNA]</scope>
    <source>
        <strain evidence="3">DSM 15310</strain>
    </source>
</reference>
<proteinExistence type="predicted"/>
<keyword evidence="1" id="KW-0732">Signal</keyword>
<dbReference type="EMBL" id="FOHS01000001">
    <property type="protein sequence ID" value="SES91543.1"/>
    <property type="molecule type" value="Genomic_DNA"/>
</dbReference>
<dbReference type="PROSITE" id="PS51257">
    <property type="entry name" value="PROKAR_LIPOPROTEIN"/>
    <property type="match status" value="1"/>
</dbReference>
<organism evidence="2 3">
    <name type="scientific">Hymenobacter actinosclerus</name>
    <dbReference type="NCBI Taxonomy" id="82805"/>
    <lineage>
        <taxon>Bacteria</taxon>
        <taxon>Pseudomonadati</taxon>
        <taxon>Bacteroidota</taxon>
        <taxon>Cytophagia</taxon>
        <taxon>Cytophagales</taxon>
        <taxon>Hymenobacteraceae</taxon>
        <taxon>Hymenobacter</taxon>
    </lineage>
</organism>
<evidence type="ECO:0000313" key="2">
    <source>
        <dbReference type="EMBL" id="SES91543.1"/>
    </source>
</evidence>
<evidence type="ECO:0000313" key="3">
    <source>
        <dbReference type="Proteomes" id="UP000198697"/>
    </source>
</evidence>
<dbReference type="RefSeq" id="WP_092768191.1">
    <property type="nucleotide sequence ID" value="NZ_FOHS01000001.1"/>
</dbReference>
<dbReference type="STRING" id="82805.SAMN04487998_0657"/>
<dbReference type="InterPro" id="IPR045921">
    <property type="entry name" value="DUF6340"/>
</dbReference>
<feature type="signal peptide" evidence="1">
    <location>
        <begin position="1"/>
        <end position="28"/>
    </location>
</feature>
<keyword evidence="3" id="KW-1185">Reference proteome</keyword>
<evidence type="ECO:0008006" key="4">
    <source>
        <dbReference type="Google" id="ProtNLM"/>
    </source>
</evidence>
<dbReference type="Proteomes" id="UP000198697">
    <property type="component" value="Unassembled WGS sequence"/>
</dbReference>